<dbReference type="InterPro" id="IPR008139">
    <property type="entry name" value="SaposinB_dom"/>
</dbReference>
<dbReference type="AlphaFoldDB" id="A0A2I2G713"/>
<gene>
    <name evidence="4" type="ORF">P170DRAFT_436451</name>
</gene>
<dbReference type="OrthoDB" id="4453950at2759"/>
<dbReference type="Proteomes" id="UP000234275">
    <property type="component" value="Unassembled WGS sequence"/>
</dbReference>
<protein>
    <recommendedName>
        <fullName evidence="3">Saposin B-type domain-containing protein</fullName>
    </recommendedName>
</protein>
<proteinExistence type="predicted"/>
<comment type="caution">
    <text evidence="4">The sequence shown here is derived from an EMBL/GenBank/DDBJ whole genome shotgun (WGS) entry which is preliminary data.</text>
</comment>
<keyword evidence="2" id="KW-0732">Signal</keyword>
<dbReference type="VEuPathDB" id="FungiDB:P170DRAFT_436451"/>
<accession>A0A2I2G713</accession>
<dbReference type="GeneID" id="36556858"/>
<dbReference type="RefSeq" id="XP_024703963.1">
    <property type="nucleotide sequence ID" value="XM_024849159.1"/>
</dbReference>
<dbReference type="EMBL" id="MSFO01000004">
    <property type="protein sequence ID" value="PLB48661.1"/>
    <property type="molecule type" value="Genomic_DNA"/>
</dbReference>
<organism evidence="4 5">
    <name type="scientific">Aspergillus steynii IBT 23096</name>
    <dbReference type="NCBI Taxonomy" id="1392250"/>
    <lineage>
        <taxon>Eukaryota</taxon>
        <taxon>Fungi</taxon>
        <taxon>Dikarya</taxon>
        <taxon>Ascomycota</taxon>
        <taxon>Pezizomycotina</taxon>
        <taxon>Eurotiomycetes</taxon>
        <taxon>Eurotiomycetidae</taxon>
        <taxon>Eurotiales</taxon>
        <taxon>Aspergillaceae</taxon>
        <taxon>Aspergillus</taxon>
        <taxon>Aspergillus subgen. Circumdati</taxon>
    </lineage>
</organism>
<evidence type="ECO:0000313" key="4">
    <source>
        <dbReference type="EMBL" id="PLB48661.1"/>
    </source>
</evidence>
<feature type="domain" description="Saposin B-type" evidence="3">
    <location>
        <begin position="35"/>
        <end position="116"/>
    </location>
</feature>
<keyword evidence="1" id="KW-1015">Disulfide bond</keyword>
<keyword evidence="5" id="KW-1185">Reference proteome</keyword>
<evidence type="ECO:0000313" key="5">
    <source>
        <dbReference type="Proteomes" id="UP000234275"/>
    </source>
</evidence>
<reference evidence="4 5" key="1">
    <citation type="submission" date="2016-12" db="EMBL/GenBank/DDBJ databases">
        <title>The genomes of Aspergillus section Nigri reveals drivers in fungal speciation.</title>
        <authorList>
            <consortium name="DOE Joint Genome Institute"/>
            <person name="Vesth T.C."/>
            <person name="Nybo J."/>
            <person name="Theobald S."/>
            <person name="Brandl J."/>
            <person name="Frisvad J.C."/>
            <person name="Nielsen K.F."/>
            <person name="Lyhne E.K."/>
            <person name="Kogle M.E."/>
            <person name="Kuo A."/>
            <person name="Riley R."/>
            <person name="Clum A."/>
            <person name="Nolan M."/>
            <person name="Lipzen A."/>
            <person name="Salamov A."/>
            <person name="Henrissat B."/>
            <person name="Wiebenga A."/>
            <person name="De Vries R.P."/>
            <person name="Grigoriev I.V."/>
            <person name="Mortensen U.H."/>
            <person name="Andersen M.R."/>
            <person name="Baker S.E."/>
        </authorList>
    </citation>
    <scope>NUCLEOTIDE SEQUENCE [LARGE SCALE GENOMIC DNA]</scope>
    <source>
        <strain evidence="4 5">IBT 23096</strain>
    </source>
</reference>
<name>A0A2I2G713_9EURO</name>
<dbReference type="PROSITE" id="PS50015">
    <property type="entry name" value="SAP_B"/>
    <property type="match status" value="1"/>
</dbReference>
<evidence type="ECO:0000259" key="3">
    <source>
        <dbReference type="PROSITE" id="PS50015"/>
    </source>
</evidence>
<sequence>MKLRLLHLALTFLSLFLLALGILLYSKHRVPDADPVAYCADCLNYASRINDMIVRVPDVRGNKQFFRYACDWSCRNNLLTSGRCPKYRRSFLDHTDRYMFEVEDPPEACRGIRACP</sequence>
<feature type="signal peptide" evidence="2">
    <location>
        <begin position="1"/>
        <end position="21"/>
    </location>
</feature>
<evidence type="ECO:0000256" key="1">
    <source>
        <dbReference type="ARBA" id="ARBA00023157"/>
    </source>
</evidence>
<feature type="chain" id="PRO_5014178297" description="Saposin B-type domain-containing protein" evidence="2">
    <location>
        <begin position="22"/>
        <end position="116"/>
    </location>
</feature>
<evidence type="ECO:0000256" key="2">
    <source>
        <dbReference type="SAM" id="SignalP"/>
    </source>
</evidence>